<keyword evidence="1" id="KW-0732">Signal</keyword>
<name>A0A6V2AAB4_9STRA</name>
<proteinExistence type="predicted"/>
<reference evidence="3" key="1">
    <citation type="submission" date="2021-01" db="EMBL/GenBank/DDBJ databases">
        <authorList>
            <person name="Corre E."/>
            <person name="Pelletier E."/>
            <person name="Niang G."/>
            <person name="Scheremetjew M."/>
            <person name="Finn R."/>
            <person name="Kale V."/>
            <person name="Holt S."/>
            <person name="Cochrane G."/>
            <person name="Meng A."/>
            <person name="Brown T."/>
            <person name="Cohen L."/>
        </authorList>
    </citation>
    <scope>NUCLEOTIDE SEQUENCE</scope>
    <source>
        <strain evidence="3">GSO104</strain>
    </source>
</reference>
<protein>
    <submittedName>
        <fullName evidence="3">Uncharacterized protein</fullName>
    </submittedName>
</protein>
<accession>A0A6V2AAB4</accession>
<sequence>MRRFIRFCGMLAMACAIFAIKTSSTKNDLKMPDFKRGLRSLGTNRRNSPQKFLFKEENCGNVVNVTLSNETNNFTGPAVAIGDMTAVTCDLYKKNDYGSEKVGFTNKKCTITRINDDKPSFQCVITDTISDSTYILSEGLSSSFQEGVFATTGGVGQATAIQGALQITWYPVERFYLHKYHVKAPFMKESTQNPK</sequence>
<gene>
    <name evidence="2" type="ORF">DBRI00130_LOCUS913</name>
    <name evidence="3" type="ORF">DBRI00130_LOCUS914</name>
</gene>
<evidence type="ECO:0000313" key="2">
    <source>
        <dbReference type="EMBL" id="CAE4579634.1"/>
    </source>
</evidence>
<feature type="signal peptide" evidence="1">
    <location>
        <begin position="1"/>
        <end position="19"/>
    </location>
</feature>
<feature type="chain" id="PRO_5036192535" evidence="1">
    <location>
        <begin position="20"/>
        <end position="195"/>
    </location>
</feature>
<organism evidence="3">
    <name type="scientific">Ditylum brightwellii</name>
    <dbReference type="NCBI Taxonomy" id="49249"/>
    <lineage>
        <taxon>Eukaryota</taxon>
        <taxon>Sar</taxon>
        <taxon>Stramenopiles</taxon>
        <taxon>Ochrophyta</taxon>
        <taxon>Bacillariophyta</taxon>
        <taxon>Mediophyceae</taxon>
        <taxon>Lithodesmiophycidae</taxon>
        <taxon>Lithodesmiales</taxon>
        <taxon>Lithodesmiaceae</taxon>
        <taxon>Ditylum</taxon>
    </lineage>
</organism>
<dbReference type="InterPro" id="IPR044859">
    <property type="entry name" value="Allene_oxi_cyc_Dirigent"/>
</dbReference>
<dbReference type="EMBL" id="HBNS01001151">
    <property type="protein sequence ID" value="CAE4579637.1"/>
    <property type="molecule type" value="Transcribed_RNA"/>
</dbReference>
<evidence type="ECO:0000313" key="3">
    <source>
        <dbReference type="EMBL" id="CAE4579637.1"/>
    </source>
</evidence>
<dbReference type="Gene3D" id="2.40.480.10">
    <property type="entry name" value="Allene oxide cyclase-like"/>
    <property type="match status" value="1"/>
</dbReference>
<dbReference type="AlphaFoldDB" id="A0A6V2AAB4"/>
<dbReference type="EMBL" id="HBNS01001150">
    <property type="protein sequence ID" value="CAE4579634.1"/>
    <property type="molecule type" value="Transcribed_RNA"/>
</dbReference>
<evidence type="ECO:0000256" key="1">
    <source>
        <dbReference type="SAM" id="SignalP"/>
    </source>
</evidence>